<gene>
    <name evidence="3" type="ORF">Pen02_43740</name>
</gene>
<name>A0ABQ4E401_9ACTN</name>
<keyword evidence="4" id="KW-1185">Reference proteome</keyword>
<proteinExistence type="predicted"/>
<evidence type="ECO:0000256" key="1">
    <source>
        <dbReference type="SAM" id="MobiDB-lite"/>
    </source>
</evidence>
<protein>
    <recommendedName>
        <fullName evidence="5">DUF5642 domain-containing protein</fullName>
    </recommendedName>
</protein>
<keyword evidence="2" id="KW-0472">Membrane</keyword>
<evidence type="ECO:0000256" key="2">
    <source>
        <dbReference type="SAM" id="Phobius"/>
    </source>
</evidence>
<feature type="region of interest" description="Disordered" evidence="1">
    <location>
        <begin position="1"/>
        <end position="24"/>
    </location>
</feature>
<sequence>MSDARGAHPADPGGPADPPTPARQRRTVVAAAVVTLVLLLGTAWWYVATRDGPTRTPPAPAGLAAEKTGLTWWMGRVDRAGSLSVYVSRAPGGPPCAGAWLPRATVTVDTATVTVTVHDDSATGIGCASDDKLAELRIDLPEPLAGRTVRDGYDDGRRPVYREADLPVVPDGSDGWSEVPTTFTAPRPGDYEPPGAWALSYTRSGGPDIRIRGYPSGHALAAAPDTDPVGTVEVAGARGTIHPYGEGRFRLRWEVPGTVYLLDVLPREGQAGSLSQTRDVLARVGVG</sequence>
<evidence type="ECO:0000313" key="4">
    <source>
        <dbReference type="Proteomes" id="UP000646749"/>
    </source>
</evidence>
<keyword evidence="2" id="KW-1133">Transmembrane helix</keyword>
<feature type="transmembrane region" description="Helical" evidence="2">
    <location>
        <begin position="28"/>
        <end position="47"/>
    </location>
</feature>
<organism evidence="3 4">
    <name type="scientific">Plantactinospora endophytica</name>
    <dbReference type="NCBI Taxonomy" id="673535"/>
    <lineage>
        <taxon>Bacteria</taxon>
        <taxon>Bacillati</taxon>
        <taxon>Actinomycetota</taxon>
        <taxon>Actinomycetes</taxon>
        <taxon>Micromonosporales</taxon>
        <taxon>Micromonosporaceae</taxon>
        <taxon>Plantactinospora</taxon>
    </lineage>
</organism>
<accession>A0ABQ4E401</accession>
<dbReference type="RefSeq" id="WP_203867921.1">
    <property type="nucleotide sequence ID" value="NZ_BONW01000021.1"/>
</dbReference>
<feature type="region of interest" description="Disordered" evidence="1">
    <location>
        <begin position="165"/>
        <end position="190"/>
    </location>
</feature>
<dbReference type="Proteomes" id="UP000646749">
    <property type="component" value="Unassembled WGS sequence"/>
</dbReference>
<dbReference type="EMBL" id="BONW01000021">
    <property type="protein sequence ID" value="GIG89438.1"/>
    <property type="molecule type" value="Genomic_DNA"/>
</dbReference>
<evidence type="ECO:0000313" key="3">
    <source>
        <dbReference type="EMBL" id="GIG89438.1"/>
    </source>
</evidence>
<reference evidence="3 4" key="1">
    <citation type="submission" date="2021-01" db="EMBL/GenBank/DDBJ databases">
        <title>Whole genome shotgun sequence of Plantactinospora endophytica NBRC 110450.</title>
        <authorList>
            <person name="Komaki H."/>
            <person name="Tamura T."/>
        </authorList>
    </citation>
    <scope>NUCLEOTIDE SEQUENCE [LARGE SCALE GENOMIC DNA]</scope>
    <source>
        <strain evidence="3 4">NBRC 110450</strain>
    </source>
</reference>
<evidence type="ECO:0008006" key="5">
    <source>
        <dbReference type="Google" id="ProtNLM"/>
    </source>
</evidence>
<keyword evidence="2" id="KW-0812">Transmembrane</keyword>
<comment type="caution">
    <text evidence="3">The sequence shown here is derived from an EMBL/GenBank/DDBJ whole genome shotgun (WGS) entry which is preliminary data.</text>
</comment>